<dbReference type="AlphaFoldDB" id="A0A1Y2DSC5"/>
<reference evidence="9 10" key="1">
    <citation type="submission" date="2016-08" db="EMBL/GenBank/DDBJ databases">
        <title>A Parts List for Fungal Cellulosomes Revealed by Comparative Genomics.</title>
        <authorList>
            <consortium name="DOE Joint Genome Institute"/>
            <person name="Haitjema C.H."/>
            <person name="Gilmore S.P."/>
            <person name="Henske J.K."/>
            <person name="Solomon K.V."/>
            <person name="De Groot R."/>
            <person name="Kuo A."/>
            <person name="Mondo S.J."/>
            <person name="Salamov A.A."/>
            <person name="Labutti K."/>
            <person name="Zhao Z."/>
            <person name="Chiniquy J."/>
            <person name="Barry K."/>
            <person name="Brewer H.M."/>
            <person name="Purvine S.O."/>
            <person name="Wright A.T."/>
            <person name="Boxma B."/>
            <person name="Van Alen T."/>
            <person name="Hackstein J.H."/>
            <person name="Baker S.E."/>
            <person name="Grigoriev I.V."/>
            <person name="O'Malley M.A."/>
        </authorList>
    </citation>
    <scope>NUCLEOTIDE SEQUENCE [LARGE SCALE GENOMIC DNA]</scope>
    <source>
        <strain evidence="9 10">G1</strain>
    </source>
</reference>
<dbReference type="STRING" id="1754190.A0A1Y2DSC5"/>
<evidence type="ECO:0000256" key="4">
    <source>
        <dbReference type="ARBA" id="ARBA00044746"/>
    </source>
</evidence>
<comment type="caution">
    <text evidence="9">The sequence shown here is derived from an EMBL/GenBank/DDBJ whole genome shotgun (WGS) entry which is preliminary data.</text>
</comment>
<keyword evidence="2" id="KW-0132">Cell division</keyword>
<gene>
    <name evidence="9" type="ORF">LY90DRAFT_668432</name>
</gene>
<organism evidence="9 10">
    <name type="scientific">Neocallimastix californiae</name>
    <dbReference type="NCBI Taxonomy" id="1754190"/>
    <lineage>
        <taxon>Eukaryota</taxon>
        <taxon>Fungi</taxon>
        <taxon>Fungi incertae sedis</taxon>
        <taxon>Chytridiomycota</taxon>
        <taxon>Chytridiomycota incertae sedis</taxon>
        <taxon>Neocallimastigomycetes</taxon>
        <taxon>Neocallimastigales</taxon>
        <taxon>Neocallimastigaceae</taxon>
        <taxon>Neocallimastix</taxon>
    </lineage>
</organism>
<comment type="similarity">
    <text evidence="1">Belongs to the ataxin-10 family.</text>
</comment>
<dbReference type="Proteomes" id="UP000193920">
    <property type="component" value="Unassembled WGS sequence"/>
</dbReference>
<dbReference type="InterPro" id="IPR019156">
    <property type="entry name" value="Ataxin-10_domain"/>
</dbReference>
<keyword evidence="10" id="KW-1185">Reference proteome</keyword>
<evidence type="ECO:0000256" key="3">
    <source>
        <dbReference type="ARBA" id="ARBA00023306"/>
    </source>
</evidence>
<evidence type="ECO:0000256" key="6">
    <source>
        <dbReference type="ARBA" id="ARBA00044805"/>
    </source>
</evidence>
<evidence type="ECO:0000256" key="5">
    <source>
        <dbReference type="ARBA" id="ARBA00044801"/>
    </source>
</evidence>
<evidence type="ECO:0000256" key="2">
    <source>
        <dbReference type="ARBA" id="ARBA00022618"/>
    </source>
</evidence>
<dbReference type="OrthoDB" id="379794at2759"/>
<feature type="compositionally biased region" description="Basic and acidic residues" evidence="7">
    <location>
        <begin position="490"/>
        <end position="510"/>
    </location>
</feature>
<dbReference type="SUPFAM" id="SSF48371">
    <property type="entry name" value="ARM repeat"/>
    <property type="match status" value="1"/>
</dbReference>
<dbReference type="InterPro" id="IPR011989">
    <property type="entry name" value="ARM-like"/>
</dbReference>
<accession>A0A1Y2DSC5</accession>
<name>A0A1Y2DSC5_9FUNG</name>
<evidence type="ECO:0000256" key="7">
    <source>
        <dbReference type="SAM" id="MobiDB-lite"/>
    </source>
</evidence>
<sequence length="510" mass="59418">MDNILIDWDLYQLNINKLKEWKIELNNLIETLKDFDYRNEFQYETEIWKLLYTVVKWINTNDKINTIDENIIYIEILESIFKIIRNANAGVKENQMNTKDFLLNEILLIIPKCIELLRKDVTNTKVNTCIQCGIQCISNTYTQNTYLQNNYTEELFNSKILRTVFDFEDEKLHLYTIMTVHNILMNNETAVDIITKNDEGQEILKRIILFAPLYKEKDHVPIFDLIYSIFNNIINLNKLSLLLTAFAPIQDKELGTMAISREQTILLKFIDGKLENKKDEFGNNTWDYPKDLPDLLAVLFKRVVRSSYKIISDDQDGTYSTVDTDGLILLLTCFGNLVMTFDEKTRIRLSNLGFIEDIISLLKNANELQPRLRKLEDKGDENNTWFMFKNDIITIISGICYNCKQVQDEIRELGGLPLVLANCNIDNNNPYIKERAVFAIRNLCYRNPENQKIIESLEAKGVDKSVNLDEMGIDAEIDENGKLHVKRLPKKDIKKESSSGEEESRIQELN</sequence>
<dbReference type="GO" id="GO:0005829">
    <property type="term" value="C:cytosol"/>
    <property type="evidence" value="ECO:0007669"/>
    <property type="project" value="TreeGrafter"/>
</dbReference>
<dbReference type="InterPro" id="IPR016024">
    <property type="entry name" value="ARM-type_fold"/>
</dbReference>
<comment type="function">
    <text evidence="4">May play a role in the regulation of cytokinesis.</text>
</comment>
<keyword evidence="3" id="KW-0131">Cell cycle</keyword>
<feature type="region of interest" description="Disordered" evidence="7">
    <location>
        <begin position="488"/>
        <end position="510"/>
    </location>
</feature>
<evidence type="ECO:0000256" key="1">
    <source>
        <dbReference type="ARBA" id="ARBA00008384"/>
    </source>
</evidence>
<dbReference type="Pfam" id="PF09759">
    <property type="entry name" value="Atx10homo_assoc"/>
    <property type="match status" value="1"/>
</dbReference>
<dbReference type="EMBL" id="MCOG01000058">
    <property type="protein sequence ID" value="ORY62026.1"/>
    <property type="molecule type" value="Genomic_DNA"/>
</dbReference>
<evidence type="ECO:0000313" key="9">
    <source>
        <dbReference type="EMBL" id="ORY62026.1"/>
    </source>
</evidence>
<protein>
    <recommendedName>
        <fullName evidence="5">Ataxin-10 homolog</fullName>
    </recommendedName>
    <alternativeName>
        <fullName evidence="6">Copper transport protein 86</fullName>
    </alternativeName>
</protein>
<dbReference type="PANTHER" id="PTHR13255:SF0">
    <property type="entry name" value="ATAXIN-10"/>
    <property type="match status" value="1"/>
</dbReference>
<dbReference type="GO" id="GO:0051301">
    <property type="term" value="P:cell division"/>
    <property type="evidence" value="ECO:0007669"/>
    <property type="project" value="UniProtKB-KW"/>
</dbReference>
<evidence type="ECO:0000313" key="10">
    <source>
        <dbReference type="Proteomes" id="UP000193920"/>
    </source>
</evidence>
<dbReference type="PANTHER" id="PTHR13255">
    <property type="entry name" value="ATAXIN-10"/>
    <property type="match status" value="1"/>
</dbReference>
<dbReference type="InterPro" id="IPR051374">
    <property type="entry name" value="Ataxin-10/CTR86_families"/>
</dbReference>
<dbReference type="Gene3D" id="1.25.10.10">
    <property type="entry name" value="Leucine-rich Repeat Variant"/>
    <property type="match status" value="1"/>
</dbReference>
<evidence type="ECO:0000259" key="8">
    <source>
        <dbReference type="Pfam" id="PF09759"/>
    </source>
</evidence>
<feature type="domain" description="Ataxin-10" evidence="8">
    <location>
        <begin position="388"/>
        <end position="485"/>
    </location>
</feature>
<proteinExistence type="inferred from homology"/>